<proteinExistence type="predicted"/>
<organism evidence="1 2">
    <name type="scientific">Sphingomonas gilva</name>
    <dbReference type="NCBI Taxonomy" id="2305907"/>
    <lineage>
        <taxon>Bacteria</taxon>
        <taxon>Pseudomonadati</taxon>
        <taxon>Pseudomonadota</taxon>
        <taxon>Alphaproteobacteria</taxon>
        <taxon>Sphingomonadales</taxon>
        <taxon>Sphingomonadaceae</taxon>
        <taxon>Sphingomonas</taxon>
    </lineage>
</organism>
<dbReference type="PANTHER" id="PTHR34861">
    <property type="match status" value="1"/>
</dbReference>
<dbReference type="Proteomes" id="UP000266693">
    <property type="component" value="Unassembled WGS sequence"/>
</dbReference>
<dbReference type="AlphaFoldDB" id="A0A396RRI5"/>
<dbReference type="SUPFAM" id="SSF102198">
    <property type="entry name" value="Putative cyclase"/>
    <property type="match status" value="1"/>
</dbReference>
<accession>A0A396RRI5</accession>
<evidence type="ECO:0008006" key="3">
    <source>
        <dbReference type="Google" id="ProtNLM"/>
    </source>
</evidence>
<dbReference type="EMBL" id="QWLV01000001">
    <property type="protein sequence ID" value="RHW19277.1"/>
    <property type="molecule type" value="Genomic_DNA"/>
</dbReference>
<gene>
    <name evidence="1" type="ORF">D1610_03990</name>
</gene>
<comment type="caution">
    <text evidence="1">The sequence shown here is derived from an EMBL/GenBank/DDBJ whole genome shotgun (WGS) entry which is preliminary data.</text>
</comment>
<protein>
    <recommendedName>
        <fullName evidence="3">Cyclase family protein</fullName>
    </recommendedName>
</protein>
<dbReference type="Gene3D" id="3.50.30.50">
    <property type="entry name" value="Putative cyclase"/>
    <property type="match status" value="1"/>
</dbReference>
<dbReference type="InterPro" id="IPR037175">
    <property type="entry name" value="KFase_sf"/>
</dbReference>
<evidence type="ECO:0000313" key="1">
    <source>
        <dbReference type="EMBL" id="RHW19277.1"/>
    </source>
</evidence>
<dbReference type="GO" id="GO:0004061">
    <property type="term" value="F:arylformamidase activity"/>
    <property type="evidence" value="ECO:0007669"/>
    <property type="project" value="InterPro"/>
</dbReference>
<dbReference type="OrthoDB" id="7067800at2"/>
<dbReference type="GO" id="GO:0019441">
    <property type="term" value="P:L-tryptophan catabolic process to kynurenine"/>
    <property type="evidence" value="ECO:0007669"/>
    <property type="project" value="InterPro"/>
</dbReference>
<evidence type="ECO:0000313" key="2">
    <source>
        <dbReference type="Proteomes" id="UP000266693"/>
    </source>
</evidence>
<dbReference type="RefSeq" id="WP_118862782.1">
    <property type="nucleotide sequence ID" value="NZ_QWLV01000001.1"/>
</dbReference>
<reference evidence="1 2" key="1">
    <citation type="submission" date="2018-08" db="EMBL/GenBank/DDBJ databases">
        <title>The multiple taxonomic identification of Sphingomonas gilva.</title>
        <authorList>
            <person name="Zhu D."/>
            <person name="Zheng S."/>
        </authorList>
    </citation>
    <scope>NUCLEOTIDE SEQUENCE [LARGE SCALE GENOMIC DNA]</scope>
    <source>
        <strain evidence="1 2">ZDH117</strain>
    </source>
</reference>
<name>A0A396RRI5_9SPHN</name>
<sequence length="123" mass="13259">MLVRTGWLRAFLDAAPAERLSLFRDRTYSGLSGGEDMWELLWDRRVAAVAADNVTVEVFPITGKPMSLHLSIARLGMKLGEMFDLEALADDCAAGGSYAGFFTSMPLNMRGGVGSPSNAMAIV</sequence>
<keyword evidence="2" id="KW-1185">Reference proteome</keyword>